<reference evidence="1" key="2">
    <citation type="submission" date="2021-08" db="EMBL/GenBank/DDBJ databases">
        <authorList>
            <person name="Tani A."/>
            <person name="Ola A."/>
            <person name="Ogura Y."/>
            <person name="Katsura K."/>
            <person name="Hayashi T."/>
        </authorList>
    </citation>
    <scope>NUCLEOTIDE SEQUENCE</scope>
    <source>
        <strain evidence="1">NBRC 15686</strain>
    </source>
</reference>
<proteinExistence type="predicted"/>
<accession>A0ABQ4UHV8</accession>
<dbReference type="Proteomes" id="UP001055039">
    <property type="component" value="Unassembled WGS sequence"/>
</dbReference>
<dbReference type="EMBL" id="BPRC01000012">
    <property type="protein sequence ID" value="GJE66276.1"/>
    <property type="molecule type" value="Genomic_DNA"/>
</dbReference>
<evidence type="ECO:0000313" key="1">
    <source>
        <dbReference type="EMBL" id="GJE66276.1"/>
    </source>
</evidence>
<reference evidence="1" key="1">
    <citation type="journal article" date="2021" name="Front. Microbiol.">
        <title>Comprehensive Comparative Genomics and Phenotyping of Methylobacterium Species.</title>
        <authorList>
            <person name="Alessa O."/>
            <person name="Ogura Y."/>
            <person name="Fujitani Y."/>
            <person name="Takami H."/>
            <person name="Hayashi T."/>
            <person name="Sahin N."/>
            <person name="Tani A."/>
        </authorList>
    </citation>
    <scope>NUCLEOTIDE SEQUENCE</scope>
    <source>
        <strain evidence="1">NBRC 15686</strain>
    </source>
</reference>
<protein>
    <submittedName>
        <fullName evidence="1">Uncharacterized protein</fullName>
    </submittedName>
</protein>
<gene>
    <name evidence="1" type="ORF">LNAOJCKE_3494</name>
</gene>
<evidence type="ECO:0000313" key="2">
    <source>
        <dbReference type="Proteomes" id="UP001055039"/>
    </source>
</evidence>
<comment type="caution">
    <text evidence="1">The sequence shown here is derived from an EMBL/GenBank/DDBJ whole genome shotgun (WGS) entry which is preliminary data.</text>
</comment>
<keyword evidence="2" id="KW-1185">Reference proteome</keyword>
<organism evidence="1 2">
    <name type="scientific">Methylorubrum aminovorans</name>
    <dbReference type="NCBI Taxonomy" id="269069"/>
    <lineage>
        <taxon>Bacteria</taxon>
        <taxon>Pseudomonadati</taxon>
        <taxon>Pseudomonadota</taxon>
        <taxon>Alphaproteobacteria</taxon>
        <taxon>Hyphomicrobiales</taxon>
        <taxon>Methylobacteriaceae</taxon>
        <taxon>Methylorubrum</taxon>
    </lineage>
</organism>
<sequence>MVEVMTRPVTYRIVDCPDGHFAVVAMAKSGTAYWRGGLLTLAEAEACVEDLRAMLSLCGAALACSDHTLNPHTPNWPRPRGQRA</sequence>
<name>A0ABQ4UHV8_9HYPH</name>